<sequence length="279" mass="32634">MNEQASSLPLPPELVTRIFQALPCFLDVFNFASTARRFRIIWCENAPSIYERVVRRSIPCHRHARRLLADQGGPPVDSATLSMPEILKLAHNAALVDKAISRFERDVVRYVRFPYPAEQFYGPTSNHHPPTLTQTERPRFIRSYYQLWSLKKLCAAEQESRLKAMILKRLYQLFEMSMLDQNIGCEEEEDITLRWEQRLTLQFKVNGQMDRISGHLRRCPAPRVDHYGATEGSSTFVSMWDHWQPSLFEVVCCRKPTWRCLDSELERLVLWDNSSDEDT</sequence>
<evidence type="ECO:0000313" key="2">
    <source>
        <dbReference type="Proteomes" id="UP000800092"/>
    </source>
</evidence>
<protein>
    <recommendedName>
        <fullName evidence="3">F-box domain-containing protein</fullName>
    </recommendedName>
</protein>
<keyword evidence="2" id="KW-1185">Reference proteome</keyword>
<gene>
    <name evidence="1" type="ORF">EV356DRAFT_514839</name>
</gene>
<proteinExistence type="predicted"/>
<reference evidence="1" key="1">
    <citation type="journal article" date="2020" name="Stud. Mycol.">
        <title>101 Dothideomycetes genomes: a test case for predicting lifestyles and emergence of pathogens.</title>
        <authorList>
            <person name="Haridas S."/>
            <person name="Albert R."/>
            <person name="Binder M."/>
            <person name="Bloem J."/>
            <person name="Labutti K."/>
            <person name="Salamov A."/>
            <person name="Andreopoulos B."/>
            <person name="Baker S."/>
            <person name="Barry K."/>
            <person name="Bills G."/>
            <person name="Bluhm B."/>
            <person name="Cannon C."/>
            <person name="Castanera R."/>
            <person name="Culley D."/>
            <person name="Daum C."/>
            <person name="Ezra D."/>
            <person name="Gonzalez J."/>
            <person name="Henrissat B."/>
            <person name="Kuo A."/>
            <person name="Liang C."/>
            <person name="Lipzen A."/>
            <person name="Lutzoni F."/>
            <person name="Magnuson J."/>
            <person name="Mondo S."/>
            <person name="Nolan M."/>
            <person name="Ohm R."/>
            <person name="Pangilinan J."/>
            <person name="Park H.-J."/>
            <person name="Ramirez L."/>
            <person name="Alfaro M."/>
            <person name="Sun H."/>
            <person name="Tritt A."/>
            <person name="Yoshinaga Y."/>
            <person name="Zwiers L.-H."/>
            <person name="Turgeon B."/>
            <person name="Goodwin S."/>
            <person name="Spatafora J."/>
            <person name="Crous P."/>
            <person name="Grigoriev I."/>
        </authorList>
    </citation>
    <scope>NUCLEOTIDE SEQUENCE</scope>
    <source>
        <strain evidence="1">Tuck. ex Michener</strain>
    </source>
</reference>
<dbReference type="AlphaFoldDB" id="A0A6A6HA15"/>
<dbReference type="Proteomes" id="UP000800092">
    <property type="component" value="Unassembled WGS sequence"/>
</dbReference>
<evidence type="ECO:0008006" key="3">
    <source>
        <dbReference type="Google" id="ProtNLM"/>
    </source>
</evidence>
<organism evidence="1 2">
    <name type="scientific">Viridothelium virens</name>
    <name type="common">Speckled blister lichen</name>
    <name type="synonym">Trypethelium virens</name>
    <dbReference type="NCBI Taxonomy" id="1048519"/>
    <lineage>
        <taxon>Eukaryota</taxon>
        <taxon>Fungi</taxon>
        <taxon>Dikarya</taxon>
        <taxon>Ascomycota</taxon>
        <taxon>Pezizomycotina</taxon>
        <taxon>Dothideomycetes</taxon>
        <taxon>Dothideomycetes incertae sedis</taxon>
        <taxon>Trypetheliales</taxon>
        <taxon>Trypetheliaceae</taxon>
        <taxon>Viridothelium</taxon>
    </lineage>
</organism>
<name>A0A6A6HA15_VIRVR</name>
<evidence type="ECO:0000313" key="1">
    <source>
        <dbReference type="EMBL" id="KAF2234699.1"/>
    </source>
</evidence>
<dbReference type="EMBL" id="ML991796">
    <property type="protein sequence ID" value="KAF2234699.1"/>
    <property type="molecule type" value="Genomic_DNA"/>
</dbReference>
<accession>A0A6A6HA15</accession>
<dbReference type="OrthoDB" id="3713270at2759"/>